<keyword evidence="4" id="KW-1185">Reference proteome</keyword>
<sequence>MGILSHMMQEQQPLGFTEKFPVPAALGDLFTKLVKALAPLHNPASQIIFSVDSFDESLAELGVYQNDKFIKKFEKYRGTPNIKICHMRHYSTLEAAHWHALFAETDKSGAFIRIVATDSRTNSSGEGVTAQKDITKYASQYDLNVQFIKGAQQPFSVKACWIYALANLASFAATGFEYKPKTPHLGKELSGLIETRKELTFFNPSKASNVVIPTPVETSYQFSWEKGAGYGLVMLAVLLPLSLPANQFILATGIALALLGAALLLIDFYNGVKEELPILSKCLL</sequence>
<organism evidence="2 4">
    <name type="scientific">Legionella feeleii</name>
    <dbReference type="NCBI Taxonomy" id="453"/>
    <lineage>
        <taxon>Bacteria</taxon>
        <taxon>Pseudomonadati</taxon>
        <taxon>Pseudomonadota</taxon>
        <taxon>Gammaproteobacteria</taxon>
        <taxon>Legionellales</taxon>
        <taxon>Legionellaceae</taxon>
        <taxon>Legionella</taxon>
    </lineage>
</organism>
<protein>
    <submittedName>
        <fullName evidence="2">Uncharacterized protein</fullName>
    </submittedName>
</protein>
<dbReference type="Proteomes" id="UP000054698">
    <property type="component" value="Unassembled WGS sequence"/>
</dbReference>
<reference evidence="3 5" key="2">
    <citation type="submission" date="2018-06" db="EMBL/GenBank/DDBJ databases">
        <authorList>
            <consortium name="Pathogen Informatics"/>
            <person name="Doyle S."/>
        </authorList>
    </citation>
    <scope>NUCLEOTIDE SEQUENCE [LARGE SCALE GENOMIC DNA]</scope>
    <source>
        <strain evidence="3 5">NCTC12022</strain>
    </source>
</reference>
<evidence type="ECO:0000256" key="1">
    <source>
        <dbReference type="SAM" id="Phobius"/>
    </source>
</evidence>
<accession>A0A0W0TW72</accession>
<reference evidence="2 4" key="1">
    <citation type="submission" date="2015-11" db="EMBL/GenBank/DDBJ databases">
        <title>Genomic analysis of 38 Legionella species identifies large and diverse effector repertoires.</title>
        <authorList>
            <person name="Burstein D."/>
            <person name="Amaro F."/>
            <person name="Zusman T."/>
            <person name="Lifshitz Z."/>
            <person name="Cohen O."/>
            <person name="Gilbert J.A."/>
            <person name="Pupko T."/>
            <person name="Shuman H.A."/>
            <person name="Segal G."/>
        </authorList>
    </citation>
    <scope>NUCLEOTIDE SEQUENCE [LARGE SCALE GENOMIC DNA]</scope>
    <source>
        <strain evidence="2 4">WO-44C</strain>
    </source>
</reference>
<dbReference type="EMBL" id="LNYB01000049">
    <property type="protein sequence ID" value="KTC99744.1"/>
    <property type="molecule type" value="Genomic_DNA"/>
</dbReference>
<evidence type="ECO:0000313" key="2">
    <source>
        <dbReference type="EMBL" id="KTC99744.1"/>
    </source>
</evidence>
<evidence type="ECO:0000313" key="3">
    <source>
        <dbReference type="EMBL" id="SPX60465.1"/>
    </source>
</evidence>
<dbReference type="EMBL" id="UASS01000010">
    <property type="protein sequence ID" value="SPX60465.1"/>
    <property type="molecule type" value="Genomic_DNA"/>
</dbReference>
<proteinExistence type="predicted"/>
<dbReference type="OrthoDB" id="5638419at2"/>
<keyword evidence="1" id="KW-0812">Transmembrane</keyword>
<dbReference type="AlphaFoldDB" id="A0A0W0TW72"/>
<evidence type="ECO:0000313" key="5">
    <source>
        <dbReference type="Proteomes" id="UP000251942"/>
    </source>
</evidence>
<evidence type="ECO:0000313" key="4">
    <source>
        <dbReference type="Proteomes" id="UP000054698"/>
    </source>
</evidence>
<feature type="transmembrane region" description="Helical" evidence="1">
    <location>
        <begin position="249"/>
        <end position="269"/>
    </location>
</feature>
<gene>
    <name evidence="2" type="ORF">Lfee_1305</name>
    <name evidence="3" type="ORF">NCTC12022_01196</name>
</gene>
<dbReference type="PATRIC" id="fig|453.4.peg.1417"/>
<name>A0A0W0TW72_9GAMM</name>
<dbReference type="Proteomes" id="UP000251942">
    <property type="component" value="Unassembled WGS sequence"/>
</dbReference>
<dbReference type="RefSeq" id="WP_058445089.1">
    <property type="nucleotide sequence ID" value="NZ_CAAAHT010000022.1"/>
</dbReference>
<keyword evidence="1" id="KW-0472">Membrane</keyword>
<keyword evidence="1" id="KW-1133">Transmembrane helix</keyword>
<dbReference type="STRING" id="453.Lfee_1305"/>